<dbReference type="Pfam" id="PF07813">
    <property type="entry name" value="LTXXQ"/>
    <property type="match status" value="1"/>
</dbReference>
<dbReference type="RefSeq" id="WP_407340916.1">
    <property type="nucleotide sequence ID" value="NZ_CP136862.1"/>
</dbReference>
<evidence type="ECO:0000256" key="2">
    <source>
        <dbReference type="SAM" id="SignalP"/>
    </source>
</evidence>
<organism evidence="3 4">
    <name type="scientific">Methylocapsa polymorpha</name>
    <dbReference type="NCBI Taxonomy" id="3080828"/>
    <lineage>
        <taxon>Bacteria</taxon>
        <taxon>Pseudomonadati</taxon>
        <taxon>Pseudomonadota</taxon>
        <taxon>Alphaproteobacteria</taxon>
        <taxon>Hyphomicrobiales</taxon>
        <taxon>Beijerinckiaceae</taxon>
        <taxon>Methylocapsa</taxon>
    </lineage>
</organism>
<accession>A0ABZ0HY89</accession>
<feature type="compositionally biased region" description="Low complexity" evidence="1">
    <location>
        <begin position="29"/>
        <end position="38"/>
    </location>
</feature>
<feature type="region of interest" description="Disordered" evidence="1">
    <location>
        <begin position="29"/>
        <end position="63"/>
    </location>
</feature>
<protein>
    <submittedName>
        <fullName evidence="3">Spy/CpxP family protein refolding chaperone</fullName>
    </submittedName>
</protein>
<feature type="signal peptide" evidence="2">
    <location>
        <begin position="1"/>
        <end position="27"/>
    </location>
</feature>
<feature type="chain" id="PRO_5046448824" evidence="2">
    <location>
        <begin position="28"/>
        <end position="220"/>
    </location>
</feature>
<sequence length="220" mass="23178">MKARISRPLAVLSFGAALALGTMIASAEPAAQPAPSTPGEAPAAADHADHGGHAGHGGMMGGDMEQMRSMMHEMMSKMASHAHERIAALKTELKITDAQLPQWNGFAEALDSAAHSMHEMHHAMMQPAEAEHKHSSEAAGATNYPDWKAIRKSAAGAASEHGASSSGGLPTRLEHYEKMLSQHLATLEAIKAALEPLYATFSDEQKKIADGLMVGPMGVM</sequence>
<dbReference type="Proteomes" id="UP001626536">
    <property type="component" value="Chromosome"/>
</dbReference>
<keyword evidence="2" id="KW-0732">Signal</keyword>
<dbReference type="EMBL" id="CP136862">
    <property type="protein sequence ID" value="WOJ91320.1"/>
    <property type="molecule type" value="Genomic_DNA"/>
</dbReference>
<reference evidence="3 4" key="1">
    <citation type="submission" date="2023-10" db="EMBL/GenBank/DDBJ databases">
        <title>Novel methanotroph of the genus Methylocapsa from a subarctic wetland.</title>
        <authorList>
            <person name="Belova S.E."/>
            <person name="Oshkin I.Y."/>
            <person name="Miroshnikov K."/>
            <person name="Dedysh S.N."/>
        </authorList>
    </citation>
    <scope>NUCLEOTIDE SEQUENCE [LARGE SCALE GENOMIC DNA]</scope>
    <source>
        <strain evidence="3 4">RX1</strain>
    </source>
</reference>
<evidence type="ECO:0000313" key="4">
    <source>
        <dbReference type="Proteomes" id="UP001626536"/>
    </source>
</evidence>
<proteinExistence type="predicted"/>
<gene>
    <name evidence="3" type="ORF">RZS28_08725</name>
</gene>
<dbReference type="InterPro" id="IPR012899">
    <property type="entry name" value="LTXXQ"/>
</dbReference>
<evidence type="ECO:0000256" key="1">
    <source>
        <dbReference type="SAM" id="MobiDB-lite"/>
    </source>
</evidence>
<name>A0ABZ0HY89_9HYPH</name>
<evidence type="ECO:0000313" key="3">
    <source>
        <dbReference type="EMBL" id="WOJ91320.1"/>
    </source>
</evidence>
<keyword evidence="4" id="KW-1185">Reference proteome</keyword>